<evidence type="ECO:0000256" key="1">
    <source>
        <dbReference type="SAM" id="SignalP"/>
    </source>
</evidence>
<keyword evidence="1" id="KW-0732">Signal</keyword>
<feature type="domain" description="TNase-like" evidence="2">
    <location>
        <begin position="29"/>
        <end position="152"/>
    </location>
</feature>
<feature type="chain" id="PRO_5045260680" evidence="1">
    <location>
        <begin position="30"/>
        <end position="175"/>
    </location>
</feature>
<dbReference type="InterPro" id="IPR016071">
    <property type="entry name" value="Staphylococal_nuclease_OB-fold"/>
</dbReference>
<sequence length="175" mass="18627">MTGRRTRAVLALLGGALLGGVLASGLARAETVAGPAKVVEGDTINVNGTEIRLFGIDAPDRGQTCENVRSQSYDCFALSSVALERLIGGRDVTCEIKPSVGTGKLGVCKVEGRDLAGMMVNAGWALSYRRIAQDYAAIEAQAISRRRGMWAGRVEPPWQWRSRQIGARPETPDGG</sequence>
<dbReference type="SMART" id="SM00318">
    <property type="entry name" value="SNc"/>
    <property type="match status" value="1"/>
</dbReference>
<comment type="caution">
    <text evidence="3">The sequence shown here is derived from an EMBL/GenBank/DDBJ whole genome shotgun (WGS) entry which is preliminary data.</text>
</comment>
<protein>
    <submittedName>
        <fullName evidence="3">Thermonuclease family protein</fullName>
    </submittedName>
</protein>
<name>A0ABW2KWP1_9PROT</name>
<dbReference type="InterPro" id="IPR035437">
    <property type="entry name" value="SNase_OB-fold_sf"/>
</dbReference>
<accession>A0ABW2KWP1</accession>
<evidence type="ECO:0000259" key="2">
    <source>
        <dbReference type="SMART" id="SM00318"/>
    </source>
</evidence>
<dbReference type="Pfam" id="PF00565">
    <property type="entry name" value="SNase"/>
    <property type="match status" value="1"/>
</dbReference>
<keyword evidence="4" id="KW-1185">Reference proteome</keyword>
<evidence type="ECO:0000313" key="3">
    <source>
        <dbReference type="EMBL" id="MFC7334471.1"/>
    </source>
</evidence>
<reference evidence="4" key="1">
    <citation type="journal article" date="2019" name="Int. J. Syst. Evol. Microbiol.">
        <title>The Global Catalogue of Microorganisms (GCM) 10K type strain sequencing project: providing services to taxonomists for standard genome sequencing and annotation.</title>
        <authorList>
            <consortium name="The Broad Institute Genomics Platform"/>
            <consortium name="The Broad Institute Genome Sequencing Center for Infectious Disease"/>
            <person name="Wu L."/>
            <person name="Ma J."/>
        </authorList>
    </citation>
    <scope>NUCLEOTIDE SEQUENCE [LARGE SCALE GENOMIC DNA]</scope>
    <source>
        <strain evidence="4">CGMCC 1.16275</strain>
    </source>
</reference>
<feature type="signal peptide" evidence="1">
    <location>
        <begin position="1"/>
        <end position="29"/>
    </location>
</feature>
<dbReference type="PANTHER" id="PTHR12302">
    <property type="entry name" value="EBNA2 BINDING PROTEIN P100"/>
    <property type="match status" value="1"/>
</dbReference>
<dbReference type="Proteomes" id="UP001596456">
    <property type="component" value="Unassembled WGS sequence"/>
</dbReference>
<evidence type="ECO:0000313" key="4">
    <source>
        <dbReference type="Proteomes" id="UP001596456"/>
    </source>
</evidence>
<organism evidence="3 4">
    <name type="scientific">Rhodocista pekingensis</name>
    <dbReference type="NCBI Taxonomy" id="201185"/>
    <lineage>
        <taxon>Bacteria</taxon>
        <taxon>Pseudomonadati</taxon>
        <taxon>Pseudomonadota</taxon>
        <taxon>Alphaproteobacteria</taxon>
        <taxon>Rhodospirillales</taxon>
        <taxon>Azospirillaceae</taxon>
        <taxon>Rhodocista</taxon>
    </lineage>
</organism>
<dbReference type="PANTHER" id="PTHR12302:SF26">
    <property type="entry name" value="BLR1266 PROTEIN"/>
    <property type="match status" value="1"/>
</dbReference>
<dbReference type="EMBL" id="JBHTCM010000016">
    <property type="protein sequence ID" value="MFC7334471.1"/>
    <property type="molecule type" value="Genomic_DNA"/>
</dbReference>
<dbReference type="SUPFAM" id="SSF50199">
    <property type="entry name" value="Staphylococcal nuclease"/>
    <property type="match status" value="1"/>
</dbReference>
<dbReference type="RefSeq" id="WP_377360029.1">
    <property type="nucleotide sequence ID" value="NZ_JBHTCM010000016.1"/>
</dbReference>
<gene>
    <name evidence="3" type="ORF">ACFQPS_14980</name>
</gene>
<proteinExistence type="predicted"/>
<dbReference type="Gene3D" id="2.40.50.90">
    <property type="match status" value="1"/>
</dbReference>